<feature type="region of interest" description="Disordered" evidence="1">
    <location>
        <begin position="192"/>
        <end position="281"/>
    </location>
</feature>
<dbReference type="InterPro" id="IPR033239">
    <property type="entry name" value="EVI2B"/>
</dbReference>
<keyword evidence="2" id="KW-0812">Transmembrane</keyword>
<keyword evidence="2" id="KW-1133">Transmembrane helix</keyword>
<evidence type="ECO:0000256" key="3">
    <source>
        <dbReference type="SAM" id="SignalP"/>
    </source>
</evidence>
<dbReference type="PANTHER" id="PTHR15384">
    <property type="entry name" value="PROTEIN EVI2B"/>
    <property type="match status" value="1"/>
</dbReference>
<name>A0ABM4FLC4_9AVES</name>
<feature type="compositionally biased region" description="Pro residues" evidence="1">
    <location>
        <begin position="214"/>
        <end position="229"/>
    </location>
</feature>
<dbReference type="GeneID" id="136993935"/>
<evidence type="ECO:0000313" key="4">
    <source>
        <dbReference type="Proteomes" id="UP001652627"/>
    </source>
</evidence>
<proteinExistence type="predicted"/>
<sequence>MASNQIILVLFCGEIWRSLSTEIPPNVSVTEGKAYASTRSPMEDKVPKHQSQATVPSLHTPQIFKTPTEATDGSWIAALLIGTILISMIIAIIVILLWKCCKKPRLVDTNWAGRSPFADGDMLDVFGESDQASKRSSILSMLPWKFRQDAHLQGDSCAPEKPPGCTTDNAGSQLPPAGEDCSVAAVTSISVSSMDASPPPSSEGVSCACDPRPHPAPAPESPDLPPPPDWLGEPPESPGLGLGEYQESHSETQEQFPPPPELAAQEDDEAQPQPPPPEHPL</sequence>
<evidence type="ECO:0000313" key="5">
    <source>
        <dbReference type="RefSeq" id="XP_067165757.1"/>
    </source>
</evidence>
<gene>
    <name evidence="5" type="primary">EVI2B</name>
</gene>
<feature type="transmembrane region" description="Helical" evidence="2">
    <location>
        <begin position="75"/>
        <end position="98"/>
    </location>
</feature>
<dbReference type="PANTHER" id="PTHR15384:SF0">
    <property type="entry name" value="PROTEIN EVI2B"/>
    <property type="match status" value="1"/>
</dbReference>
<feature type="chain" id="PRO_5047042930" evidence="3">
    <location>
        <begin position="21"/>
        <end position="281"/>
    </location>
</feature>
<feature type="region of interest" description="Disordered" evidence="1">
    <location>
        <begin position="153"/>
        <end position="179"/>
    </location>
</feature>
<protein>
    <submittedName>
        <fullName evidence="5">Protein EVI2B</fullName>
    </submittedName>
</protein>
<accession>A0ABM4FLC4</accession>
<dbReference type="Proteomes" id="UP001652627">
    <property type="component" value="Chromosome 22"/>
</dbReference>
<keyword evidence="4" id="KW-1185">Reference proteome</keyword>
<dbReference type="RefSeq" id="XP_067165757.1">
    <property type="nucleotide sequence ID" value="XM_067309656.1"/>
</dbReference>
<evidence type="ECO:0000256" key="2">
    <source>
        <dbReference type="SAM" id="Phobius"/>
    </source>
</evidence>
<organism evidence="4 5">
    <name type="scientific">Apteryx mantelli</name>
    <name type="common">North Island brown kiwi</name>
    <dbReference type="NCBI Taxonomy" id="2696672"/>
    <lineage>
        <taxon>Eukaryota</taxon>
        <taxon>Metazoa</taxon>
        <taxon>Chordata</taxon>
        <taxon>Craniata</taxon>
        <taxon>Vertebrata</taxon>
        <taxon>Euteleostomi</taxon>
        <taxon>Archelosauria</taxon>
        <taxon>Archosauria</taxon>
        <taxon>Dinosauria</taxon>
        <taxon>Saurischia</taxon>
        <taxon>Theropoda</taxon>
        <taxon>Coelurosauria</taxon>
        <taxon>Aves</taxon>
        <taxon>Palaeognathae</taxon>
        <taxon>Apterygiformes</taxon>
        <taxon>Apterygidae</taxon>
        <taxon>Apteryx</taxon>
    </lineage>
</organism>
<keyword evidence="2" id="KW-0472">Membrane</keyword>
<keyword evidence="3" id="KW-0732">Signal</keyword>
<feature type="compositionally biased region" description="Pro residues" evidence="1">
    <location>
        <begin position="272"/>
        <end position="281"/>
    </location>
</feature>
<evidence type="ECO:0000256" key="1">
    <source>
        <dbReference type="SAM" id="MobiDB-lite"/>
    </source>
</evidence>
<reference evidence="5" key="1">
    <citation type="submission" date="2025-08" db="UniProtKB">
        <authorList>
            <consortium name="RefSeq"/>
        </authorList>
    </citation>
    <scope>IDENTIFICATION</scope>
    <source>
        <tissue evidence="5">Blood</tissue>
    </source>
</reference>
<feature type="signal peptide" evidence="3">
    <location>
        <begin position="1"/>
        <end position="20"/>
    </location>
</feature>